<accession>A0A6N7Q377</accession>
<evidence type="ECO:0000256" key="1">
    <source>
        <dbReference type="SAM" id="Phobius"/>
    </source>
</evidence>
<comment type="caution">
    <text evidence="2">The sequence shown here is derived from an EMBL/GenBank/DDBJ whole genome shotgun (WGS) entry which is preliminary data.</text>
</comment>
<feature type="transmembrane region" description="Helical" evidence="1">
    <location>
        <begin position="251"/>
        <end position="272"/>
    </location>
</feature>
<proteinExistence type="predicted"/>
<organism evidence="2 3">
    <name type="scientific">Polyangium spumosum</name>
    <dbReference type="NCBI Taxonomy" id="889282"/>
    <lineage>
        <taxon>Bacteria</taxon>
        <taxon>Pseudomonadati</taxon>
        <taxon>Myxococcota</taxon>
        <taxon>Polyangia</taxon>
        <taxon>Polyangiales</taxon>
        <taxon>Polyangiaceae</taxon>
        <taxon>Polyangium</taxon>
    </lineage>
</organism>
<evidence type="ECO:0000313" key="3">
    <source>
        <dbReference type="Proteomes" id="UP000440224"/>
    </source>
</evidence>
<dbReference type="Proteomes" id="UP000440224">
    <property type="component" value="Unassembled WGS sequence"/>
</dbReference>
<protein>
    <submittedName>
        <fullName evidence="2">Uncharacterized protein</fullName>
    </submittedName>
</protein>
<reference evidence="2 3" key="1">
    <citation type="submission" date="2019-10" db="EMBL/GenBank/DDBJ databases">
        <title>A soil myxobacterium in the family Polyangiaceae.</title>
        <authorList>
            <person name="Li Y."/>
            <person name="Wang J."/>
        </authorList>
    </citation>
    <scope>NUCLEOTIDE SEQUENCE [LARGE SCALE GENOMIC DNA]</scope>
    <source>
        <strain evidence="2 3">DSM 14734</strain>
    </source>
</reference>
<keyword evidence="1" id="KW-0812">Transmembrane</keyword>
<feature type="transmembrane region" description="Helical" evidence="1">
    <location>
        <begin position="148"/>
        <end position="167"/>
    </location>
</feature>
<dbReference type="RefSeq" id="WP_153824921.1">
    <property type="nucleotide sequence ID" value="NZ_WJIE01000026.1"/>
</dbReference>
<evidence type="ECO:0000313" key="2">
    <source>
        <dbReference type="EMBL" id="MRG98147.1"/>
    </source>
</evidence>
<sequence length="280" mass="30882">MPKMPKHLPFWWWNWWQREEPPAPAPPAPPPSSPRLFRWSHQDRDLASAGAAALETAKQGAWMALGKKQRARQFRAFVVMSLRIAPVSWRPTPLGQLGPHLYSTPERNAAGSAIARTLLLLAPGNLRPGSDIVTEEGEPATGTIETGIVHVLTVLLVGAVAIAAAYLGSLAAQAIHAVNFDDEVTKRLLAAQARAMEVLSIHVERERIVGRELPFDEAEKSMLRTLEDVQRQIATLRRTPLPSPFDGATELVRATTSFLPMAIIVFAAFVLLNRQPERRP</sequence>
<gene>
    <name evidence="2" type="ORF">GF068_40490</name>
</gene>
<keyword evidence="1" id="KW-1133">Transmembrane helix</keyword>
<name>A0A6N7Q377_9BACT</name>
<dbReference type="AlphaFoldDB" id="A0A6N7Q377"/>
<dbReference type="EMBL" id="WJIE01000026">
    <property type="protein sequence ID" value="MRG98147.1"/>
    <property type="molecule type" value="Genomic_DNA"/>
</dbReference>
<keyword evidence="1" id="KW-0472">Membrane</keyword>
<keyword evidence="3" id="KW-1185">Reference proteome</keyword>